<feature type="compositionally biased region" description="Polar residues" evidence="1">
    <location>
        <begin position="1"/>
        <end position="11"/>
    </location>
</feature>
<reference evidence="3" key="1">
    <citation type="journal article" date="2015" name="Genome Announc.">
        <title>Draft genome sequence of the cellulolytic fungus Chaetomium globosum.</title>
        <authorList>
            <person name="Cuomo C.A."/>
            <person name="Untereiner W.A."/>
            <person name="Ma L.-J."/>
            <person name="Grabherr M."/>
            <person name="Birren B.W."/>
        </authorList>
    </citation>
    <scope>NUCLEOTIDE SEQUENCE [LARGE SCALE GENOMIC DNA]</scope>
    <source>
        <strain evidence="3">ATCC 6205 / CBS 148.51 / DSM 1962 / NBRC 6347 / NRRL 1970</strain>
    </source>
</reference>
<proteinExistence type="predicted"/>
<feature type="region of interest" description="Disordered" evidence="1">
    <location>
        <begin position="65"/>
        <end position="99"/>
    </location>
</feature>
<evidence type="ECO:0000313" key="2">
    <source>
        <dbReference type="EMBL" id="EAQ91844.1"/>
    </source>
</evidence>
<dbReference type="EMBL" id="CH408029">
    <property type="protein sequence ID" value="EAQ91844.1"/>
    <property type="molecule type" value="Genomic_DNA"/>
</dbReference>
<feature type="region of interest" description="Disordered" evidence="1">
    <location>
        <begin position="308"/>
        <end position="333"/>
    </location>
</feature>
<dbReference type="RefSeq" id="XP_001219300.1">
    <property type="nucleotide sequence ID" value="XM_001219299.1"/>
</dbReference>
<name>Q2HI75_CHAGB</name>
<dbReference type="eggNOG" id="ENOG502T4YT">
    <property type="taxonomic scope" value="Eukaryota"/>
</dbReference>
<dbReference type="Proteomes" id="UP000001056">
    <property type="component" value="Unassembled WGS sequence"/>
</dbReference>
<evidence type="ECO:0000256" key="1">
    <source>
        <dbReference type="SAM" id="MobiDB-lite"/>
    </source>
</evidence>
<dbReference type="HOGENOM" id="CLU_767264_0_0_1"/>
<evidence type="ECO:0000313" key="3">
    <source>
        <dbReference type="Proteomes" id="UP000001056"/>
    </source>
</evidence>
<dbReference type="AlphaFoldDB" id="Q2HI75"/>
<dbReference type="InParanoid" id="Q2HI75"/>
<feature type="compositionally biased region" description="Polar residues" evidence="1">
    <location>
        <begin position="65"/>
        <end position="77"/>
    </location>
</feature>
<protein>
    <submittedName>
        <fullName evidence="2">Uncharacterized protein</fullName>
    </submittedName>
</protein>
<dbReference type="OrthoDB" id="5242458at2759"/>
<accession>Q2HI75</accession>
<keyword evidence="3" id="KW-1185">Reference proteome</keyword>
<dbReference type="VEuPathDB" id="FungiDB:CHGG_00079"/>
<dbReference type="GeneID" id="4388285"/>
<sequence>MSETIDSQTIEQIIPGTQPGVDDNTSNPVISLTDQNEHTILTVPVSQVQKQDALQRIAELSHKSATLATQGRSQEASASREGGADSTPSQDAANPRKRKYNKVLSKETHEAVWDRLKTVKFIFRISYLLELRPRNEEDLVEYYFGDVNGPSADFVKKYVHNRIVGISGTWQYRCLERLIHTQEMPIFATFKTGEQLHTYLKTLYTHDLFVELFDFCNGHIDIAGSERDVHKWCRALFVELLTCAKKHVDWLQLGPSRPMETLADGTPVCNRAWLINRWKSIAGAKSWQKIRFDPKNVKRVPKALAKRYQPKKKPEFQSVNDDPETYIPSDTEDKNDHCLLQHHSGGDYDLAFGEEDGIYQE</sequence>
<feature type="region of interest" description="Disordered" evidence="1">
    <location>
        <begin position="1"/>
        <end position="27"/>
    </location>
</feature>
<gene>
    <name evidence="2" type="ORF">CHGG_00079</name>
</gene>
<organism evidence="2 3">
    <name type="scientific">Chaetomium globosum (strain ATCC 6205 / CBS 148.51 / DSM 1962 / NBRC 6347 / NRRL 1970)</name>
    <name type="common">Soil fungus</name>
    <dbReference type="NCBI Taxonomy" id="306901"/>
    <lineage>
        <taxon>Eukaryota</taxon>
        <taxon>Fungi</taxon>
        <taxon>Dikarya</taxon>
        <taxon>Ascomycota</taxon>
        <taxon>Pezizomycotina</taxon>
        <taxon>Sordariomycetes</taxon>
        <taxon>Sordariomycetidae</taxon>
        <taxon>Sordariales</taxon>
        <taxon>Chaetomiaceae</taxon>
        <taxon>Chaetomium</taxon>
    </lineage>
</organism>